<dbReference type="EMBL" id="BRYB01001067">
    <property type="protein sequence ID" value="GMI42442.1"/>
    <property type="molecule type" value="Genomic_DNA"/>
</dbReference>
<dbReference type="Pfam" id="PF01852">
    <property type="entry name" value="START"/>
    <property type="match status" value="1"/>
</dbReference>
<feature type="transmembrane region" description="Helical" evidence="2">
    <location>
        <begin position="1227"/>
        <end position="1248"/>
    </location>
</feature>
<keyword evidence="2" id="KW-0812">Transmembrane</keyword>
<dbReference type="CDD" id="cd00177">
    <property type="entry name" value="START"/>
    <property type="match status" value="1"/>
</dbReference>
<protein>
    <recommendedName>
        <fullName evidence="3">START domain-containing protein</fullName>
    </recommendedName>
</protein>
<dbReference type="InterPro" id="IPR051213">
    <property type="entry name" value="START_lipid_transfer"/>
</dbReference>
<feature type="transmembrane region" description="Helical" evidence="2">
    <location>
        <begin position="1410"/>
        <end position="1428"/>
    </location>
</feature>
<comment type="caution">
    <text evidence="4">The sequence shown here is derived from an EMBL/GenBank/DDBJ whole genome shotgun (WGS) entry which is preliminary data.</text>
</comment>
<dbReference type="InterPro" id="IPR023393">
    <property type="entry name" value="START-like_dom_sf"/>
</dbReference>
<accession>A0ABQ6N8G0</accession>
<sequence>MHLTLSLLDGGAISIAICPPPPPFLPPPVHLTGSVLLAPAPHSCTDMTLRLSAAVAPPSKRAEAIHARWLLADLLSLPQLLGGRFARPARIDELEHARLEAVFERGSEAEYGAGGAAAGGAAAGGAAKKKESELIERLLAKNDQDWKRIPGTLHEPVQMFQYLGQRKVKSSGGWAKATTEIDASPSRVAAYLWNFMSYERSSAHKIKNGDMVRTQEEIPGSHSCIQAGGLRFKALLNHRVFANWWCWRTEANGDILVAFAPMEEFGDCEQVRKVEQRILDNATSAASVRGHMYGFYRLHSLAPNVTRVNYIGQGLLRGKVPTILVDWTLKRALGTVVTMQTKFKRKSRDVDRELRGFFPTPPPLTSLRPSTLAVADHCQALADTLSAFAFAKAKVSTPLVSSEYCPSFHPPAAYLTRYDGVPVPNLGGRAEAIIDCSPMEALAHHASLCSRERSGRNRKQKQPAFFIPPHDNPLDTSMVVVYNNPMPLYSREYVTETICYSVDGGDGTQTLMLAFKTLPGSLKIDYGTSMKVVRASAEGLMSFTAEAGGGCRVVLKQWGSFGGWIGNVGQAKKAAAALEAVARLRSYFQRDEELDKMSLQRVIRTVRDSPQTYSEEEQAALTQTQALLRSLPAAAFKDLPSPTPRVKMQLAFHLHAAAGARGVVKGWTIADSTPEECAAREFHKEMRATTVEFYDTGGVDRTITVHNEHAFTLRAELDLGVPGLANREFTGLCVWQWESPRTLVVVYSAIKGLEKPKPPTQRGHTDIVFVFERLDDVGGVPQTLVTMIQQVSLGGRIPVALVDREKSMMNRMMYLEWIRDAVDKSSLVDFQSRKRIVASIKAHDGHYTKAEEEHLRSGLAEFDDFDEQESVALKMVSPSTKAKIALKHGDNMAWGWAATEVCATPEDVLAHVFNVCKRCDISSRDIRREFTPCSEHSTLWYYQAKSPPPLEPRDYLIRTIWRSRPTITGRGYLLVNRPERNDVKYPVNKGVIRAEMSSTLKITPITATRCKIEYVCHPSAGGNVPAWLGRRIMGSAYLSFITTTREAFQMERAVEVWDEEDGQLVGEAMMIGEGGGEGATGRVKNMFKKYKGLQEAGKRYEWFEAMVAVVAENSLMLGGGVETPLAELEVDDGVKIGQMLASMLAGTRLGPRQAVDRWIKRHPALVELDRQEEWFRPMFEAMAKKLMSTVGWAAKRRLMVGALLTWVDLITDMQMIEEYSRSGLHGYANSLAAMIAVCVFFQLSIVWLQTKNVGYGRFVQEATFVLTFVKPGVDAWRVACGTDAPENSFVNPEVELAFSKCFEIACEAVPGCITQVYCMLQRRRAGDYISWQSIASLLISSLTVGYSSATISWDYDNSIERRRESPEFYGMIPDGWRGNAVFNCMFLNSALLLLVRSSSTALLMLTDAKYVWMWLLGDGLLFFTQKFLRRDMRTFFNVDGWIASILMDGIFQLMCKVLVDFTGLVQLRGPGILGGAFWSANMVLSLAVSLLSVHVYFSSEAAANPVMEESMAWTIVGGLSGSWLAVYLVFLSLIHEEYRYTFYSTQTIREWRRAIWMKEIGEDVKEWTLGNWSRWEEEKPDWFTDEIKATVDDSMIPAKALASLNRRAGGERRRSTLGDSVAGVGGRAASGRAASLGGRAASLGGRAASLGDSGAGLGKSPKGHGRRGRGVVLPVESEGVVG</sequence>
<dbReference type="PANTHER" id="PTHR19308">
    <property type="entry name" value="PHOSPHATIDYLCHOLINE TRANSFER PROTEIN"/>
    <property type="match status" value="1"/>
</dbReference>
<evidence type="ECO:0000313" key="4">
    <source>
        <dbReference type="EMBL" id="GMI42442.1"/>
    </source>
</evidence>
<dbReference type="Gene3D" id="3.30.530.20">
    <property type="match status" value="3"/>
</dbReference>
<dbReference type="InterPro" id="IPR002913">
    <property type="entry name" value="START_lipid-bd_dom"/>
</dbReference>
<dbReference type="PANTHER" id="PTHR19308:SF14">
    <property type="entry name" value="START DOMAIN-CONTAINING PROTEIN"/>
    <property type="match status" value="1"/>
</dbReference>
<dbReference type="Proteomes" id="UP001165060">
    <property type="component" value="Unassembled WGS sequence"/>
</dbReference>
<evidence type="ECO:0000259" key="3">
    <source>
        <dbReference type="Pfam" id="PF01852"/>
    </source>
</evidence>
<evidence type="ECO:0000256" key="1">
    <source>
        <dbReference type="SAM" id="MobiDB-lite"/>
    </source>
</evidence>
<keyword evidence="2" id="KW-0472">Membrane</keyword>
<feature type="transmembrane region" description="Helical" evidence="2">
    <location>
        <begin position="1471"/>
        <end position="1491"/>
    </location>
</feature>
<evidence type="ECO:0000256" key="2">
    <source>
        <dbReference type="SAM" id="Phobius"/>
    </source>
</evidence>
<feature type="region of interest" description="Disordered" evidence="1">
    <location>
        <begin position="1647"/>
        <end position="1682"/>
    </location>
</feature>
<proteinExistence type="predicted"/>
<dbReference type="SUPFAM" id="SSF55961">
    <property type="entry name" value="Bet v1-like"/>
    <property type="match status" value="3"/>
</dbReference>
<keyword evidence="2" id="KW-1133">Transmembrane helix</keyword>
<feature type="transmembrane region" description="Helical" evidence="2">
    <location>
        <begin position="1329"/>
        <end position="1349"/>
    </location>
</feature>
<keyword evidence="5" id="KW-1185">Reference proteome</keyword>
<name>A0ABQ6N8G0_9STRA</name>
<gene>
    <name evidence="4" type="ORF">TeGR_g13549</name>
</gene>
<feature type="domain" description="START" evidence="3">
    <location>
        <begin position="936"/>
        <end position="1050"/>
    </location>
</feature>
<evidence type="ECO:0000313" key="5">
    <source>
        <dbReference type="Proteomes" id="UP001165060"/>
    </source>
</evidence>
<feature type="transmembrane region" description="Helical" evidence="2">
    <location>
        <begin position="1511"/>
        <end position="1534"/>
    </location>
</feature>
<organism evidence="4 5">
    <name type="scientific">Tetraparma gracilis</name>
    <dbReference type="NCBI Taxonomy" id="2962635"/>
    <lineage>
        <taxon>Eukaryota</taxon>
        <taxon>Sar</taxon>
        <taxon>Stramenopiles</taxon>
        <taxon>Ochrophyta</taxon>
        <taxon>Bolidophyceae</taxon>
        <taxon>Parmales</taxon>
        <taxon>Triparmaceae</taxon>
        <taxon>Tetraparma</taxon>
    </lineage>
</organism>
<reference evidence="4 5" key="1">
    <citation type="journal article" date="2023" name="Commun. Biol.">
        <title>Genome analysis of Parmales, the sister group of diatoms, reveals the evolutionary specialization of diatoms from phago-mixotrophs to photoautotrophs.</title>
        <authorList>
            <person name="Ban H."/>
            <person name="Sato S."/>
            <person name="Yoshikawa S."/>
            <person name="Yamada K."/>
            <person name="Nakamura Y."/>
            <person name="Ichinomiya M."/>
            <person name="Sato N."/>
            <person name="Blanc-Mathieu R."/>
            <person name="Endo H."/>
            <person name="Kuwata A."/>
            <person name="Ogata H."/>
        </authorList>
    </citation>
    <scope>NUCLEOTIDE SEQUENCE [LARGE SCALE GENOMIC DNA]</scope>
</reference>
<feature type="region of interest" description="Disordered" evidence="1">
    <location>
        <begin position="1606"/>
        <end position="1627"/>
    </location>
</feature>